<reference evidence="9 10" key="1">
    <citation type="journal article" date="2008" name="BMC Genomics">
        <title>The missing link: Bordetella petrii is endowed with both the metabolic versatility of environmental bacteria and virulence traits of pathogenic Bordetellae.</title>
        <authorList>
            <person name="Gross R."/>
            <person name="Guzman C.A."/>
            <person name="Sebaihia M."/>
            <person name="Martins Dos Santos V.A."/>
            <person name="Pieper D.H."/>
            <person name="Koebnik R."/>
            <person name="Lechner M."/>
            <person name="Bartels D."/>
            <person name="Buhrmester J."/>
            <person name="Choudhuri J.V."/>
            <person name="Ebensen T."/>
            <person name="Gaigalat L."/>
            <person name="Herrmann S."/>
            <person name="Khachane A.N."/>
            <person name="Larisch C."/>
            <person name="Link S."/>
            <person name="Linke B."/>
            <person name="Meyer F."/>
            <person name="Mormann S."/>
            <person name="Nakunst D."/>
            <person name="Rueckert C."/>
            <person name="Schneiker-Bekel S."/>
            <person name="Schulze K."/>
            <person name="Vorhoelter F.J."/>
            <person name="Yevsa T."/>
            <person name="Engle J.T."/>
            <person name="Goldman W.E."/>
            <person name="Puehler A."/>
            <person name="Goebel U.B."/>
            <person name="Goesmann A."/>
            <person name="Bloecker H."/>
            <person name="Kaiser O."/>
            <person name="Martinez-Arias R."/>
        </authorList>
    </citation>
    <scope>NUCLEOTIDE SEQUENCE [LARGE SCALE GENOMIC DNA]</scope>
    <source>
        <strain evidence="10">ATCC BAA-461 / DSM 12804 / CCUG 43448 / CIP 107267 / Se-1111R</strain>
    </source>
</reference>
<proteinExistence type="inferred from homology"/>
<dbReference type="eggNOG" id="COG0845">
    <property type="taxonomic scope" value="Bacteria"/>
</dbReference>
<evidence type="ECO:0000259" key="5">
    <source>
        <dbReference type="Pfam" id="PF19335"/>
    </source>
</evidence>
<dbReference type="InterPro" id="IPR045800">
    <property type="entry name" value="HMBD"/>
</dbReference>
<accession>A9IEX6</accession>
<dbReference type="GO" id="GO:0015679">
    <property type="term" value="P:plasma membrane copper ion transport"/>
    <property type="evidence" value="ECO:0007669"/>
    <property type="project" value="TreeGrafter"/>
</dbReference>
<dbReference type="SUPFAM" id="SSF111369">
    <property type="entry name" value="HlyD-like secretion proteins"/>
    <property type="match status" value="1"/>
</dbReference>
<dbReference type="Pfam" id="PF25954">
    <property type="entry name" value="Beta-barrel_RND_2"/>
    <property type="match status" value="1"/>
</dbReference>
<feature type="domain" description="Heavy metal binding" evidence="5">
    <location>
        <begin position="53"/>
        <end position="80"/>
    </location>
</feature>
<dbReference type="NCBIfam" id="TIGR01730">
    <property type="entry name" value="RND_mfp"/>
    <property type="match status" value="1"/>
</dbReference>
<dbReference type="Pfam" id="PF25919">
    <property type="entry name" value="BSH_CusB"/>
    <property type="match status" value="1"/>
</dbReference>
<evidence type="ECO:0000259" key="7">
    <source>
        <dbReference type="Pfam" id="PF25919"/>
    </source>
</evidence>
<dbReference type="FunFam" id="2.40.30.170:FF:000010">
    <property type="entry name" value="Efflux RND transporter periplasmic adaptor subunit"/>
    <property type="match status" value="1"/>
</dbReference>
<dbReference type="InterPro" id="IPR058790">
    <property type="entry name" value="BSH_CusB"/>
</dbReference>
<dbReference type="GO" id="GO:0016020">
    <property type="term" value="C:membrane"/>
    <property type="evidence" value="ECO:0007669"/>
    <property type="project" value="InterPro"/>
</dbReference>
<dbReference type="GO" id="GO:0060003">
    <property type="term" value="P:copper ion export"/>
    <property type="evidence" value="ECO:0007669"/>
    <property type="project" value="TreeGrafter"/>
</dbReference>
<dbReference type="InterPro" id="IPR021647">
    <property type="entry name" value="CusF_Ec"/>
</dbReference>
<keyword evidence="10" id="KW-1185">Reference proteome</keyword>
<dbReference type="InterPro" id="IPR051909">
    <property type="entry name" value="MFP_Cation_Efflux"/>
</dbReference>
<keyword evidence="2" id="KW-0813">Transport</keyword>
<sequence length="501" mass="53111">MKASFTLGQITLGMVVAAAIAAGAGYALANRNVPTSSAVSTAINSKGDRQVLYWYDPMVPTQHFDKPGKSPFMDMELVPKYADEGNGAQGIMIEPTIQQNLGIRIVKVQQGPIPGAIEATASIKLNDRLVTILQARTTGYVDKVYPLAPGDVLASGTPIAELIVPEWEGAQLEFLALMRSGERSLARAARERMRLLGMPDDLIERVERTRKAQPTLTIRAPSTGLLQTLNVRNGMAVSAGTVLAQLNGLDAVWLDAAVPETQARAMRPGLEAKVSFPAFPGHTVVGKVSYILPEVDAASRTARIRIELQNPDGQLRPGLFAKVEFAHTGEKAGLLIPSESVIRSGKRNVVIAVTDNGRFLPTEVQLNGEADGKTVVAKGLKEGQGVVASGQFLIDSEANLRGVLARLATDSSAAATPSAGPTTGASHHKATGTVKTITPTDITISHGPVPSIGWPAMTMTFKVIDPGLTRDIKTGEAVAFQFVQEEDSYVVQTIQASGASR</sequence>
<evidence type="ECO:0000256" key="3">
    <source>
        <dbReference type="SAM" id="MobiDB-lite"/>
    </source>
</evidence>
<organism evidence="9 10">
    <name type="scientific">Bordetella petrii (strain ATCC BAA-461 / DSM 12804 / CCUG 43448 / CIP 107267 / Se-1111R)</name>
    <dbReference type="NCBI Taxonomy" id="340100"/>
    <lineage>
        <taxon>Bacteria</taxon>
        <taxon>Pseudomonadati</taxon>
        <taxon>Pseudomonadota</taxon>
        <taxon>Betaproteobacteria</taxon>
        <taxon>Burkholderiales</taxon>
        <taxon>Alcaligenaceae</taxon>
        <taxon>Bordetella</taxon>
    </lineage>
</organism>
<evidence type="ECO:0000256" key="2">
    <source>
        <dbReference type="ARBA" id="ARBA00022448"/>
    </source>
</evidence>
<dbReference type="Gene3D" id="6.10.140.730">
    <property type="match status" value="1"/>
</dbReference>
<keyword evidence="4" id="KW-0732">Signal</keyword>
<dbReference type="Gene3D" id="2.40.50.320">
    <property type="entry name" value="Copper binding periplasmic protein CusF"/>
    <property type="match status" value="1"/>
</dbReference>
<dbReference type="GO" id="GO:0046914">
    <property type="term" value="F:transition metal ion binding"/>
    <property type="evidence" value="ECO:0007669"/>
    <property type="project" value="TreeGrafter"/>
</dbReference>
<dbReference type="InterPro" id="IPR058792">
    <property type="entry name" value="Beta-barrel_RND_2"/>
</dbReference>
<dbReference type="Pfam" id="PF25869">
    <property type="entry name" value="3HB_CusB"/>
    <property type="match status" value="1"/>
</dbReference>
<dbReference type="InterPro" id="IPR042230">
    <property type="entry name" value="CusF_sf"/>
</dbReference>
<feature type="domain" description="CusB-like beta-barrel" evidence="8">
    <location>
        <begin position="252"/>
        <end position="327"/>
    </location>
</feature>
<feature type="compositionally biased region" description="Low complexity" evidence="3">
    <location>
        <begin position="412"/>
        <end position="425"/>
    </location>
</feature>
<dbReference type="GO" id="GO:0022857">
    <property type="term" value="F:transmembrane transporter activity"/>
    <property type="evidence" value="ECO:0007669"/>
    <property type="project" value="InterPro"/>
</dbReference>
<feature type="domain" description="CusB-like three alpha-helical bundle" evidence="6">
    <location>
        <begin position="166"/>
        <end position="214"/>
    </location>
</feature>
<feature type="chain" id="PRO_5002738768" evidence="4">
    <location>
        <begin position="30"/>
        <end position="501"/>
    </location>
</feature>
<evidence type="ECO:0000256" key="1">
    <source>
        <dbReference type="ARBA" id="ARBA00009477"/>
    </source>
</evidence>
<protein>
    <submittedName>
        <fullName evidence="9">Membrane fusion protein silB</fullName>
    </submittedName>
</protein>
<feature type="signal peptide" evidence="4">
    <location>
        <begin position="1"/>
        <end position="29"/>
    </location>
</feature>
<dbReference type="eggNOG" id="COG5569">
    <property type="taxonomic scope" value="Bacteria"/>
</dbReference>
<comment type="similarity">
    <text evidence="1">Belongs to the membrane fusion protein (MFP) (TC 8.A.1) family.</text>
</comment>
<dbReference type="Proteomes" id="UP000001225">
    <property type="component" value="Chromosome"/>
</dbReference>
<evidence type="ECO:0000256" key="4">
    <source>
        <dbReference type="SAM" id="SignalP"/>
    </source>
</evidence>
<dbReference type="Pfam" id="PF11604">
    <property type="entry name" value="CusF_Ec"/>
    <property type="match status" value="1"/>
</dbReference>
<evidence type="ECO:0000259" key="8">
    <source>
        <dbReference type="Pfam" id="PF25954"/>
    </source>
</evidence>
<dbReference type="AlphaFoldDB" id="A9IEX6"/>
<dbReference type="Gene3D" id="2.40.30.170">
    <property type="match status" value="1"/>
</dbReference>
<name>A9IEX6_BORPD</name>
<evidence type="ECO:0000313" key="9">
    <source>
        <dbReference type="EMBL" id="CAP44923.1"/>
    </source>
</evidence>
<dbReference type="InterPro" id="IPR006143">
    <property type="entry name" value="RND_pump_MFP"/>
</dbReference>
<dbReference type="Pfam" id="PF19335">
    <property type="entry name" value="HMBD"/>
    <property type="match status" value="1"/>
</dbReference>
<dbReference type="PANTHER" id="PTHR30097:SF15">
    <property type="entry name" value="CATION EFFLUX SYSTEM PROTEIN CUSB"/>
    <property type="match status" value="1"/>
</dbReference>
<evidence type="ECO:0000259" key="6">
    <source>
        <dbReference type="Pfam" id="PF25869"/>
    </source>
</evidence>
<dbReference type="KEGG" id="bpt:Bpet4572"/>
<gene>
    <name evidence="9" type="ordered locus">Bpet4572</name>
</gene>
<dbReference type="InterPro" id="IPR058791">
    <property type="entry name" value="3HB_CusB"/>
</dbReference>
<dbReference type="GO" id="GO:0030288">
    <property type="term" value="C:outer membrane-bounded periplasmic space"/>
    <property type="evidence" value="ECO:0007669"/>
    <property type="project" value="TreeGrafter"/>
</dbReference>
<feature type="domain" description="CusB-like barrel-sandwich hybrid" evidence="7">
    <location>
        <begin position="130"/>
        <end position="247"/>
    </location>
</feature>
<dbReference type="EMBL" id="AM902716">
    <property type="protein sequence ID" value="CAP44923.1"/>
    <property type="molecule type" value="Genomic_DNA"/>
</dbReference>
<dbReference type="PANTHER" id="PTHR30097">
    <property type="entry name" value="CATION EFFLUX SYSTEM PROTEIN CUSB"/>
    <property type="match status" value="1"/>
</dbReference>
<evidence type="ECO:0000313" key="10">
    <source>
        <dbReference type="Proteomes" id="UP000001225"/>
    </source>
</evidence>
<feature type="region of interest" description="Disordered" evidence="3">
    <location>
        <begin position="412"/>
        <end position="434"/>
    </location>
</feature>
<dbReference type="STRING" id="94624.Bpet4572"/>
<dbReference type="Gene3D" id="2.40.420.20">
    <property type="match status" value="1"/>
</dbReference>